<evidence type="ECO:0000313" key="2">
    <source>
        <dbReference type="EMBL" id="GGR37846.1"/>
    </source>
</evidence>
<proteinExistence type="predicted"/>
<sequence length="326" mass="35338">MRYLVVDAQTRYGAAVTPTSLIIQLTPELLTRVETAAQSAKALTEQGMTDVRIRIAEPSISGSYLLAVNWHIWNLGDNPLPTMMVALGAGVLDKTVDERKLERIEAGEALTTDHAVEVWNGSLRLTASSVIGHHPVTSVWIPLDNLPAPPAIVPPELPYADEPDVKPFSASVSLAGTIPASWTPSAGGAAFVDASGTVYTPWISFERQSGPEDQLVYEDMSPSDLERVGIRNLDYTDRSITLGDRAAVLVPPCLYSYLCVLSRAVGSWACHILEPTSPLRSLTHQGRIANRAGSSPFAQVRQYSRPSSLHTKLRRPNGASDDVFPF</sequence>
<protein>
    <submittedName>
        <fullName evidence="2">Uncharacterized protein</fullName>
    </submittedName>
</protein>
<name>A0A918KWW4_9DEIO</name>
<dbReference type="AlphaFoldDB" id="A0A918KWW4"/>
<comment type="caution">
    <text evidence="2">The sequence shown here is derived from an EMBL/GenBank/DDBJ whole genome shotgun (WGS) entry which is preliminary data.</text>
</comment>
<organism evidence="2 3">
    <name type="scientific">Deinococcus ruber</name>
    <dbReference type="NCBI Taxonomy" id="1848197"/>
    <lineage>
        <taxon>Bacteria</taxon>
        <taxon>Thermotogati</taxon>
        <taxon>Deinococcota</taxon>
        <taxon>Deinococci</taxon>
        <taxon>Deinococcales</taxon>
        <taxon>Deinococcaceae</taxon>
        <taxon>Deinococcus</taxon>
    </lineage>
</organism>
<reference evidence="2" key="2">
    <citation type="submission" date="2020-09" db="EMBL/GenBank/DDBJ databases">
        <authorList>
            <person name="Sun Q."/>
            <person name="Ohkuma M."/>
        </authorList>
    </citation>
    <scope>NUCLEOTIDE SEQUENCE</scope>
    <source>
        <strain evidence="2">JCM 31311</strain>
    </source>
</reference>
<dbReference type="EMBL" id="BMQL01000082">
    <property type="protein sequence ID" value="GGR37846.1"/>
    <property type="molecule type" value="Genomic_DNA"/>
</dbReference>
<feature type="region of interest" description="Disordered" evidence="1">
    <location>
        <begin position="304"/>
        <end position="326"/>
    </location>
</feature>
<evidence type="ECO:0000313" key="3">
    <source>
        <dbReference type="Proteomes" id="UP000603865"/>
    </source>
</evidence>
<reference evidence="2" key="1">
    <citation type="journal article" date="2014" name="Int. J. Syst. Evol. Microbiol.">
        <title>Complete genome sequence of Corynebacterium casei LMG S-19264T (=DSM 44701T), isolated from a smear-ripened cheese.</title>
        <authorList>
            <consortium name="US DOE Joint Genome Institute (JGI-PGF)"/>
            <person name="Walter F."/>
            <person name="Albersmeier A."/>
            <person name="Kalinowski J."/>
            <person name="Ruckert C."/>
        </authorList>
    </citation>
    <scope>NUCLEOTIDE SEQUENCE</scope>
    <source>
        <strain evidence="2">JCM 31311</strain>
    </source>
</reference>
<evidence type="ECO:0000256" key="1">
    <source>
        <dbReference type="SAM" id="MobiDB-lite"/>
    </source>
</evidence>
<gene>
    <name evidence="2" type="ORF">GCM10008957_53910</name>
</gene>
<accession>A0A918KWW4</accession>
<dbReference type="Proteomes" id="UP000603865">
    <property type="component" value="Unassembled WGS sequence"/>
</dbReference>
<keyword evidence="3" id="KW-1185">Reference proteome</keyword>